<proteinExistence type="predicted"/>
<feature type="domain" description="START" evidence="2">
    <location>
        <begin position="350"/>
        <end position="535"/>
    </location>
</feature>
<reference evidence="3 4" key="1">
    <citation type="submission" date="2016-07" db="EMBL/GenBank/DDBJ databases">
        <title>Pervasive Adenine N6-methylation of Active Genes in Fungi.</title>
        <authorList>
            <consortium name="DOE Joint Genome Institute"/>
            <person name="Mondo S.J."/>
            <person name="Dannebaum R.O."/>
            <person name="Kuo R.C."/>
            <person name="Labutti K."/>
            <person name="Haridas S."/>
            <person name="Kuo A."/>
            <person name="Salamov A."/>
            <person name="Ahrendt S.R."/>
            <person name="Lipzen A."/>
            <person name="Sullivan W."/>
            <person name="Andreopoulos W.B."/>
            <person name="Clum A."/>
            <person name="Lindquist E."/>
            <person name="Daum C."/>
            <person name="Ramamoorthy G.K."/>
            <person name="Gryganskyi A."/>
            <person name="Culley D."/>
            <person name="Magnuson J.K."/>
            <person name="James T.Y."/>
            <person name="O'Malley M.A."/>
            <person name="Stajich J.E."/>
            <person name="Spatafora J.W."/>
            <person name="Visel A."/>
            <person name="Grigoriev I.V."/>
        </authorList>
    </citation>
    <scope>NUCLEOTIDE SEQUENCE [LARGE SCALE GENOMIC DNA]</scope>
    <source>
        <strain evidence="3 4">62-1032</strain>
    </source>
</reference>
<feature type="region of interest" description="Disordered" evidence="1">
    <location>
        <begin position="731"/>
        <end position="750"/>
    </location>
</feature>
<accession>A0A1Y2EWG1</accession>
<dbReference type="InParanoid" id="A0A1Y2EWG1"/>
<protein>
    <recommendedName>
        <fullName evidence="2">START domain-containing protein</fullName>
    </recommendedName>
</protein>
<feature type="compositionally biased region" description="Basic residues" evidence="1">
    <location>
        <begin position="299"/>
        <end position="310"/>
    </location>
</feature>
<dbReference type="EMBL" id="MCGR01000036">
    <property type="protein sequence ID" value="ORY75942.1"/>
    <property type="molecule type" value="Genomic_DNA"/>
</dbReference>
<evidence type="ECO:0000256" key="1">
    <source>
        <dbReference type="SAM" id="MobiDB-lite"/>
    </source>
</evidence>
<dbReference type="Gene3D" id="3.30.530.20">
    <property type="match status" value="2"/>
</dbReference>
<evidence type="ECO:0000313" key="3">
    <source>
        <dbReference type="EMBL" id="ORY75942.1"/>
    </source>
</evidence>
<name>A0A1Y2EWG1_9BASI</name>
<feature type="region of interest" description="Disordered" evidence="1">
    <location>
        <begin position="669"/>
        <end position="714"/>
    </location>
</feature>
<sequence length="791" mass="85606">MLDNIKAKAKSLKSSGESQYEYEASFRDGAESTYDSDDDDVSTSQGGADLSRRVSSYASNDDTDAHLATAERALSTLEDLHSRQSSHWKRALKHRSGTIVYYSKEKMPAGTKKSGKQTFSPVFKGELDIEGFSPAEVFGVVGSRKLWDDWYKEGNLVENLSDTSSLTYMCMQGIAGSSTRDLSLVEKVAGSPTGTISFVSTSVVTPKVPRVSGRVRATLALNGWVLEPIDGGTRITYYLLVNVRTFVPALLHKKYLARRPTCVAKIAEYLQKNGAPPMVGVEEIEPVSPSATGGAVPIPRRRGSISSKRSRSASASTVYAGLPEHVEVNTDANSYSEVQKAIKLFHSLNEQTDWTLAVDQKQRKIWKGQAQGKRALLVKGEATVEGATTEQVLGTILSDTARREWDTRFSSSALISQDNGFDQGDFLEVQKEIFPALSARHALITRSIDREDSTSPNSPILVVSRSIRNPSSSSSIDLPRSSTKIQLDLSGFLLTPLSDTTVKITHITQIDLALPSLTPTLRKILTAEYATTASRIAEFIDDEGYAPSFLRWGAGPATLERSSEGDLQKGEITFLVGGEGKGTMKDGQQKAWLQYSDKMYERGLDITVNPEGAATVAKVEGCERTVEFVWSEKVREGGVRVLLTRADGDGADDVLLGGEYLDRTVGMEKGSGARKKAPIAAATRRTSTNEDTRSNGSETTMVEDQPNKSKGLAETTTTSAAALLASKTRSTGAAAQDVSPPSASVDTKQRVKGELPDDACLILSEDLYFTRSQCAFMGAVVVGAYVWGKLS</sequence>
<dbReference type="GO" id="GO:0005737">
    <property type="term" value="C:cytoplasm"/>
    <property type="evidence" value="ECO:0007669"/>
    <property type="project" value="UniProtKB-ARBA"/>
</dbReference>
<evidence type="ECO:0000313" key="4">
    <source>
        <dbReference type="Proteomes" id="UP000193467"/>
    </source>
</evidence>
<dbReference type="STRING" id="106004.A0A1Y2EWG1"/>
<dbReference type="InterPro" id="IPR051213">
    <property type="entry name" value="START_lipid_transfer"/>
</dbReference>
<dbReference type="OrthoDB" id="196858at2759"/>
<dbReference type="PROSITE" id="PS50848">
    <property type="entry name" value="START"/>
    <property type="match status" value="2"/>
</dbReference>
<gene>
    <name evidence="3" type="ORF">BCR35DRAFT_325733</name>
</gene>
<dbReference type="CDD" id="cd00177">
    <property type="entry name" value="START"/>
    <property type="match status" value="1"/>
</dbReference>
<evidence type="ECO:0000259" key="2">
    <source>
        <dbReference type="PROSITE" id="PS50848"/>
    </source>
</evidence>
<dbReference type="Proteomes" id="UP000193467">
    <property type="component" value="Unassembled WGS sequence"/>
</dbReference>
<organism evidence="3 4">
    <name type="scientific">Leucosporidium creatinivorum</name>
    <dbReference type="NCBI Taxonomy" id="106004"/>
    <lineage>
        <taxon>Eukaryota</taxon>
        <taxon>Fungi</taxon>
        <taxon>Dikarya</taxon>
        <taxon>Basidiomycota</taxon>
        <taxon>Pucciniomycotina</taxon>
        <taxon>Microbotryomycetes</taxon>
        <taxon>Leucosporidiales</taxon>
        <taxon>Leucosporidium</taxon>
    </lineage>
</organism>
<dbReference type="AlphaFoldDB" id="A0A1Y2EWG1"/>
<dbReference type="Pfam" id="PF01852">
    <property type="entry name" value="START"/>
    <property type="match status" value="2"/>
</dbReference>
<dbReference type="GO" id="GO:0008289">
    <property type="term" value="F:lipid binding"/>
    <property type="evidence" value="ECO:0007669"/>
    <property type="project" value="InterPro"/>
</dbReference>
<dbReference type="InterPro" id="IPR023393">
    <property type="entry name" value="START-like_dom_sf"/>
</dbReference>
<keyword evidence="4" id="KW-1185">Reference proteome</keyword>
<feature type="region of interest" description="Disordered" evidence="1">
    <location>
        <begin position="290"/>
        <end position="310"/>
    </location>
</feature>
<dbReference type="SUPFAM" id="SSF55961">
    <property type="entry name" value="Bet v1-like"/>
    <property type="match status" value="2"/>
</dbReference>
<dbReference type="InterPro" id="IPR002913">
    <property type="entry name" value="START_lipid-bd_dom"/>
</dbReference>
<dbReference type="PANTHER" id="PTHR19308">
    <property type="entry name" value="PHOSPHATIDYLCHOLINE TRANSFER PROTEIN"/>
    <property type="match status" value="1"/>
</dbReference>
<feature type="region of interest" description="Disordered" evidence="1">
    <location>
        <begin position="1"/>
        <end position="63"/>
    </location>
</feature>
<dbReference type="PANTHER" id="PTHR19308:SF14">
    <property type="entry name" value="START DOMAIN-CONTAINING PROTEIN"/>
    <property type="match status" value="1"/>
</dbReference>
<feature type="domain" description="START" evidence="2">
    <location>
        <begin position="59"/>
        <end position="258"/>
    </location>
</feature>
<comment type="caution">
    <text evidence="3">The sequence shown here is derived from an EMBL/GenBank/DDBJ whole genome shotgun (WGS) entry which is preliminary data.</text>
</comment>